<reference evidence="1" key="1">
    <citation type="journal article" date="2019" name="Environ. Microbiol.">
        <title>Fungal ecological strategies reflected in gene transcription - a case study of two litter decomposers.</title>
        <authorList>
            <person name="Barbi F."/>
            <person name="Kohler A."/>
            <person name="Barry K."/>
            <person name="Baskaran P."/>
            <person name="Daum C."/>
            <person name="Fauchery L."/>
            <person name="Ihrmark K."/>
            <person name="Kuo A."/>
            <person name="LaButti K."/>
            <person name="Lipzen A."/>
            <person name="Morin E."/>
            <person name="Grigoriev I.V."/>
            <person name="Henrissat B."/>
            <person name="Lindahl B."/>
            <person name="Martin F."/>
        </authorList>
    </citation>
    <scope>NUCLEOTIDE SEQUENCE</scope>
    <source>
        <strain evidence="1">JB14</strain>
    </source>
</reference>
<name>A0A6A4GV31_9AGAR</name>
<dbReference type="AlphaFoldDB" id="A0A6A4GV31"/>
<sequence length="163" mass="18374">MEMDSCLFVRGPSTNPGLWRNLHSSEAAKKKKVELDVSSEPDNDFIPSINAGTSARKKPMLCLRSAPNQFNNDENPKYIHLELKNDFWIFANPGYNSSGAMRGPRILEMFAYHCETTKLSIKKPRSVFQLAAAVHCHFFLSSLTICFISMVSPSSSSLRTWLQ</sequence>
<dbReference type="Proteomes" id="UP000799118">
    <property type="component" value="Unassembled WGS sequence"/>
</dbReference>
<keyword evidence="2" id="KW-1185">Reference proteome</keyword>
<organism evidence="1 2">
    <name type="scientific">Gymnopus androsaceus JB14</name>
    <dbReference type="NCBI Taxonomy" id="1447944"/>
    <lineage>
        <taxon>Eukaryota</taxon>
        <taxon>Fungi</taxon>
        <taxon>Dikarya</taxon>
        <taxon>Basidiomycota</taxon>
        <taxon>Agaricomycotina</taxon>
        <taxon>Agaricomycetes</taxon>
        <taxon>Agaricomycetidae</taxon>
        <taxon>Agaricales</taxon>
        <taxon>Marasmiineae</taxon>
        <taxon>Omphalotaceae</taxon>
        <taxon>Gymnopus</taxon>
    </lineage>
</organism>
<protein>
    <submittedName>
        <fullName evidence="1">Uncharacterized protein</fullName>
    </submittedName>
</protein>
<evidence type="ECO:0000313" key="2">
    <source>
        <dbReference type="Proteomes" id="UP000799118"/>
    </source>
</evidence>
<gene>
    <name evidence="1" type="ORF">BT96DRAFT_980614</name>
</gene>
<accession>A0A6A4GV31</accession>
<evidence type="ECO:0000313" key="1">
    <source>
        <dbReference type="EMBL" id="KAE9389682.1"/>
    </source>
</evidence>
<dbReference type="EMBL" id="ML769686">
    <property type="protein sequence ID" value="KAE9389682.1"/>
    <property type="molecule type" value="Genomic_DNA"/>
</dbReference>
<proteinExistence type="predicted"/>